<name>A0A3A4R953_9BACT</name>
<organism evidence="2 3">
    <name type="scientific">Candidatus Auribacter fodinae</name>
    <dbReference type="NCBI Taxonomy" id="2093366"/>
    <lineage>
        <taxon>Bacteria</taxon>
        <taxon>Pseudomonadati</taxon>
        <taxon>Candidatus Auribacterota</taxon>
        <taxon>Candidatus Auribacteria</taxon>
        <taxon>Candidatus Auribacterales</taxon>
        <taxon>Candidatus Auribacteraceae</taxon>
        <taxon>Candidatus Auribacter</taxon>
    </lineage>
</organism>
<feature type="chain" id="PRO_5017350984" description="DUF1080 domain-containing protein" evidence="1">
    <location>
        <begin position="23"/>
        <end position="223"/>
    </location>
</feature>
<keyword evidence="1" id="KW-0732">Signal</keyword>
<sequence length="223" mass="24075">MKILRFFFAISFLLLSTSCALSDGISGPKVEPPMPASGTILFQDDFSNLTSGFKHHAGVEGIADYDSGVYRFIVNAAPYHFWSTLERQYTDTRVEVDVAKLDGPDSNLAGIVCRFRNVNGIPNFYFFAISSDGYYAIGRTSNEGSILLGQDQMANSPTINTGVSINHLRADCAGSALTFYVNGFPVAHTTDSTLTSGQVGLMAGSIEEGGVDIIFDQFIVVQP</sequence>
<dbReference type="PROSITE" id="PS51257">
    <property type="entry name" value="PROKAR_LIPOPROTEIN"/>
    <property type="match status" value="1"/>
</dbReference>
<dbReference type="Proteomes" id="UP000266426">
    <property type="component" value="Unassembled WGS sequence"/>
</dbReference>
<evidence type="ECO:0008006" key="4">
    <source>
        <dbReference type="Google" id="ProtNLM"/>
    </source>
</evidence>
<feature type="signal peptide" evidence="1">
    <location>
        <begin position="1"/>
        <end position="22"/>
    </location>
</feature>
<reference evidence="2 3" key="1">
    <citation type="journal article" date="2017" name="ISME J.">
        <title>Energy and carbon metabolisms in a deep terrestrial subsurface fluid microbial community.</title>
        <authorList>
            <person name="Momper L."/>
            <person name="Jungbluth S.P."/>
            <person name="Lee M.D."/>
            <person name="Amend J.P."/>
        </authorList>
    </citation>
    <scope>NUCLEOTIDE SEQUENCE [LARGE SCALE GENOMIC DNA]</scope>
    <source>
        <strain evidence="2">SURF_26</strain>
    </source>
</reference>
<dbReference type="EMBL" id="QZJZ01000014">
    <property type="protein sequence ID" value="RJP61306.1"/>
    <property type="molecule type" value="Genomic_DNA"/>
</dbReference>
<proteinExistence type="predicted"/>
<evidence type="ECO:0000256" key="1">
    <source>
        <dbReference type="SAM" id="SignalP"/>
    </source>
</evidence>
<evidence type="ECO:0000313" key="2">
    <source>
        <dbReference type="EMBL" id="RJP61306.1"/>
    </source>
</evidence>
<accession>A0A3A4R953</accession>
<protein>
    <recommendedName>
        <fullName evidence="4">DUF1080 domain-containing protein</fullName>
    </recommendedName>
</protein>
<dbReference type="AlphaFoldDB" id="A0A3A4R953"/>
<dbReference type="Gene3D" id="2.60.120.560">
    <property type="entry name" value="Exo-inulinase, domain 1"/>
    <property type="match status" value="1"/>
</dbReference>
<comment type="caution">
    <text evidence="2">The sequence shown here is derived from an EMBL/GenBank/DDBJ whole genome shotgun (WGS) entry which is preliminary data.</text>
</comment>
<gene>
    <name evidence="2" type="ORF">C4541_02055</name>
</gene>
<evidence type="ECO:0000313" key="3">
    <source>
        <dbReference type="Proteomes" id="UP000266426"/>
    </source>
</evidence>